<dbReference type="GO" id="GO:0004523">
    <property type="term" value="F:RNA-DNA hybrid ribonuclease activity"/>
    <property type="evidence" value="ECO:0007669"/>
    <property type="project" value="InterPro"/>
</dbReference>
<dbReference type="GO" id="GO:0003676">
    <property type="term" value="F:nucleic acid binding"/>
    <property type="evidence" value="ECO:0007669"/>
    <property type="project" value="InterPro"/>
</dbReference>
<evidence type="ECO:0000313" key="3">
    <source>
        <dbReference type="Proteomes" id="UP000004994"/>
    </source>
</evidence>
<dbReference type="CDD" id="cd06222">
    <property type="entry name" value="RNase_H_like"/>
    <property type="match status" value="1"/>
</dbReference>
<name>A0A3Q7IX10_SOLLC</name>
<dbReference type="Proteomes" id="UP000004994">
    <property type="component" value="Chromosome 11"/>
</dbReference>
<dbReference type="Gramene" id="Solyc11g056510.1.1">
    <property type="protein sequence ID" value="Solyc11g056510.1.1.1"/>
    <property type="gene ID" value="Solyc11g056510.1"/>
</dbReference>
<dbReference type="EnsemblPlants" id="Solyc11g056510.1.1">
    <property type="protein sequence ID" value="Solyc11g056510.1.1.1"/>
    <property type="gene ID" value="Solyc11g056510.1"/>
</dbReference>
<dbReference type="InParanoid" id="A0A3Q7IX10"/>
<dbReference type="PaxDb" id="4081-Solyc11g056510.1.1"/>
<dbReference type="PANTHER" id="PTHR47723:SF19">
    <property type="entry name" value="POLYNUCLEOTIDYL TRANSFERASE, RIBONUCLEASE H-LIKE SUPERFAMILY PROTEIN"/>
    <property type="match status" value="1"/>
</dbReference>
<keyword evidence="3" id="KW-1185">Reference proteome</keyword>
<dbReference type="InterPro" id="IPR053151">
    <property type="entry name" value="RNase_H-like"/>
</dbReference>
<dbReference type="OMA" id="WNIAKEV"/>
<evidence type="ECO:0000259" key="1">
    <source>
        <dbReference type="Pfam" id="PF13456"/>
    </source>
</evidence>
<dbReference type="PANTHER" id="PTHR47723">
    <property type="entry name" value="OS05G0353850 PROTEIN"/>
    <property type="match status" value="1"/>
</dbReference>
<reference evidence="2" key="2">
    <citation type="submission" date="2019-01" db="UniProtKB">
        <authorList>
            <consortium name="EnsemblPlants"/>
        </authorList>
    </citation>
    <scope>IDENTIFICATION</scope>
    <source>
        <strain evidence="2">cv. Heinz 1706</strain>
    </source>
</reference>
<dbReference type="Pfam" id="PF13456">
    <property type="entry name" value="RVT_3"/>
    <property type="match status" value="1"/>
</dbReference>
<dbReference type="InterPro" id="IPR012337">
    <property type="entry name" value="RNaseH-like_sf"/>
</dbReference>
<dbReference type="InterPro" id="IPR036397">
    <property type="entry name" value="RNaseH_sf"/>
</dbReference>
<dbReference type="InterPro" id="IPR044730">
    <property type="entry name" value="RNase_H-like_dom_plant"/>
</dbReference>
<dbReference type="Gene3D" id="3.30.420.10">
    <property type="entry name" value="Ribonuclease H-like superfamily/Ribonuclease H"/>
    <property type="match status" value="1"/>
</dbReference>
<accession>A0A3Q7IX10</accession>
<reference evidence="2" key="1">
    <citation type="journal article" date="2012" name="Nature">
        <title>The tomato genome sequence provides insights into fleshy fruit evolution.</title>
        <authorList>
            <consortium name="Tomato Genome Consortium"/>
        </authorList>
    </citation>
    <scope>NUCLEOTIDE SEQUENCE [LARGE SCALE GENOMIC DNA]</scope>
    <source>
        <strain evidence="2">cv. Heinz 1706</strain>
    </source>
</reference>
<dbReference type="AlphaFoldDB" id="A0A3Q7IX10"/>
<protein>
    <recommendedName>
        <fullName evidence="1">RNase H type-1 domain-containing protein</fullName>
    </recommendedName>
</protein>
<sequence>MPKQERRSGICYRSKALITYSLSHLLHSQFGKVRVGESWKSICHLCDASMTSKSVALVRWIKPPLLFVKLNSDGRCRDGICGGGGVVRDSMGALIMAYSIPLGAGTSNWAEAKAMLFGLKCCIERR</sequence>
<dbReference type="InterPro" id="IPR002156">
    <property type="entry name" value="RNaseH_domain"/>
</dbReference>
<proteinExistence type="predicted"/>
<dbReference type="SUPFAM" id="SSF53098">
    <property type="entry name" value="Ribonuclease H-like"/>
    <property type="match status" value="1"/>
</dbReference>
<organism evidence="2">
    <name type="scientific">Solanum lycopersicum</name>
    <name type="common">Tomato</name>
    <name type="synonym">Lycopersicon esculentum</name>
    <dbReference type="NCBI Taxonomy" id="4081"/>
    <lineage>
        <taxon>Eukaryota</taxon>
        <taxon>Viridiplantae</taxon>
        <taxon>Streptophyta</taxon>
        <taxon>Embryophyta</taxon>
        <taxon>Tracheophyta</taxon>
        <taxon>Spermatophyta</taxon>
        <taxon>Magnoliopsida</taxon>
        <taxon>eudicotyledons</taxon>
        <taxon>Gunneridae</taxon>
        <taxon>Pentapetalae</taxon>
        <taxon>asterids</taxon>
        <taxon>lamiids</taxon>
        <taxon>Solanales</taxon>
        <taxon>Solanaceae</taxon>
        <taxon>Solanoideae</taxon>
        <taxon>Solaneae</taxon>
        <taxon>Solanum</taxon>
        <taxon>Solanum subgen. Lycopersicon</taxon>
    </lineage>
</organism>
<evidence type="ECO:0000313" key="2">
    <source>
        <dbReference type="EnsemblPlants" id="Solyc11g056510.1.1.1"/>
    </source>
</evidence>
<feature type="domain" description="RNase H type-1" evidence="1">
    <location>
        <begin position="71"/>
        <end position="124"/>
    </location>
</feature>